<dbReference type="RefSeq" id="XP_009172869.1">
    <property type="nucleotide sequence ID" value="XM_009174605.1"/>
</dbReference>
<keyword evidence="2" id="KW-1185">Reference proteome</keyword>
<dbReference type="EMBL" id="KL596851">
    <property type="protein sequence ID" value="KER23400.1"/>
    <property type="molecule type" value="Genomic_DNA"/>
</dbReference>
<dbReference type="OrthoDB" id="247013at2759"/>
<accession>A0A074ZJ71</accession>
<proteinExistence type="predicted"/>
<sequence>MSRVWVPRVVENPMVVVNTCTIRSTLTQPADLPERTEPRADVASNVCRTIIAYFFTGRRSRGGERCTRFTVSGLDCVSRAGTSAPKSTVKSATNIHIDIESCRENPMTTENVVLSACSSGPPKPCPIEKRLARFKVQPSAKTWLSGVLQIVIPLDGAMQCASNLAGLYRRTLPVPDNWGESMVMPIYKKDLIPFRSLAALPPEGSTRAAILPSCLSLDRENREAEVAFKPITFCLMVTRENLTHEDQPGIRQGRGYVEHNLILRHMHGRPTILVFLSFKDAFGSVVRPAIELYLLNRPLTDKNKTNPGNLGKSLDPVCQSVNPCRSNKGSLKKRNRSSLNH</sequence>
<dbReference type="Proteomes" id="UP000054324">
    <property type="component" value="Unassembled WGS sequence"/>
</dbReference>
<gene>
    <name evidence="1" type="ORF">T265_08725</name>
</gene>
<organism evidence="1 2">
    <name type="scientific">Opisthorchis viverrini</name>
    <name type="common">Southeast Asian liver fluke</name>
    <dbReference type="NCBI Taxonomy" id="6198"/>
    <lineage>
        <taxon>Eukaryota</taxon>
        <taxon>Metazoa</taxon>
        <taxon>Spiralia</taxon>
        <taxon>Lophotrochozoa</taxon>
        <taxon>Platyhelminthes</taxon>
        <taxon>Trematoda</taxon>
        <taxon>Digenea</taxon>
        <taxon>Opisthorchiida</taxon>
        <taxon>Opisthorchiata</taxon>
        <taxon>Opisthorchiidae</taxon>
        <taxon>Opisthorchis</taxon>
    </lineage>
</organism>
<name>A0A074ZJ71_OPIVI</name>
<dbReference type="CTD" id="20322904"/>
<evidence type="ECO:0000313" key="2">
    <source>
        <dbReference type="Proteomes" id="UP000054324"/>
    </source>
</evidence>
<evidence type="ECO:0008006" key="3">
    <source>
        <dbReference type="Google" id="ProtNLM"/>
    </source>
</evidence>
<dbReference type="KEGG" id="ovi:T265_08725"/>
<protein>
    <recommendedName>
        <fullName evidence="3">Reverse transcriptase domain-containing protein</fullName>
    </recommendedName>
</protein>
<evidence type="ECO:0000313" key="1">
    <source>
        <dbReference type="EMBL" id="KER23400.1"/>
    </source>
</evidence>
<dbReference type="AlphaFoldDB" id="A0A074ZJ71"/>
<reference evidence="1 2" key="1">
    <citation type="submission" date="2013-11" db="EMBL/GenBank/DDBJ databases">
        <title>Opisthorchis viverrini - life in the bile duct.</title>
        <authorList>
            <person name="Young N.D."/>
            <person name="Nagarajan N."/>
            <person name="Lin S.J."/>
            <person name="Korhonen P.K."/>
            <person name="Jex A.R."/>
            <person name="Hall R.S."/>
            <person name="Safavi-Hemami H."/>
            <person name="Kaewkong W."/>
            <person name="Bertrand D."/>
            <person name="Gao S."/>
            <person name="Seet Q."/>
            <person name="Wongkham S."/>
            <person name="Teh B.T."/>
            <person name="Wongkham C."/>
            <person name="Intapan P.M."/>
            <person name="Maleewong W."/>
            <person name="Yang X."/>
            <person name="Hu M."/>
            <person name="Wang Z."/>
            <person name="Hofmann A."/>
            <person name="Sternberg P.W."/>
            <person name="Tan P."/>
            <person name="Wang J."/>
            <person name="Gasser R.B."/>
        </authorList>
    </citation>
    <scope>NUCLEOTIDE SEQUENCE [LARGE SCALE GENOMIC DNA]</scope>
</reference>
<dbReference type="GeneID" id="20322904"/>